<keyword evidence="3" id="KW-1185">Reference proteome</keyword>
<gene>
    <name evidence="2" type="ORF">ACFSL4_14415</name>
</gene>
<feature type="transmembrane region" description="Helical" evidence="1">
    <location>
        <begin position="6"/>
        <end position="31"/>
    </location>
</feature>
<protein>
    <submittedName>
        <fullName evidence="2">Uncharacterized protein</fullName>
    </submittedName>
</protein>
<dbReference type="RefSeq" id="WP_381082444.1">
    <property type="nucleotide sequence ID" value="NZ_JBHUDX010000033.1"/>
</dbReference>
<feature type="transmembrane region" description="Helical" evidence="1">
    <location>
        <begin position="67"/>
        <end position="87"/>
    </location>
</feature>
<organism evidence="2 3">
    <name type="scientific">Streptomyces caeni</name>
    <dbReference type="NCBI Taxonomy" id="2307231"/>
    <lineage>
        <taxon>Bacteria</taxon>
        <taxon>Bacillati</taxon>
        <taxon>Actinomycetota</taxon>
        <taxon>Actinomycetes</taxon>
        <taxon>Kitasatosporales</taxon>
        <taxon>Streptomycetaceae</taxon>
        <taxon>Streptomyces</taxon>
    </lineage>
</organism>
<accession>A0ABW4ITV7</accession>
<evidence type="ECO:0000313" key="3">
    <source>
        <dbReference type="Proteomes" id="UP001597261"/>
    </source>
</evidence>
<proteinExistence type="predicted"/>
<dbReference type="Proteomes" id="UP001597261">
    <property type="component" value="Unassembled WGS sequence"/>
</dbReference>
<keyword evidence="1" id="KW-1133">Transmembrane helix</keyword>
<sequence>MFHVVSLIAVGVALVLYAGAGVLAITAGRALPWLEGQIVRPRLWGSGALLSCAGVALFRYGDTVRDLTLLDVVFGAGMVLFLTGAVMQFCGRRPGRTPV</sequence>
<keyword evidence="1" id="KW-0472">Membrane</keyword>
<dbReference type="EMBL" id="JBHUDX010000033">
    <property type="protein sequence ID" value="MFD1659365.1"/>
    <property type="molecule type" value="Genomic_DNA"/>
</dbReference>
<reference evidence="3" key="1">
    <citation type="journal article" date="2019" name="Int. J. Syst. Evol. Microbiol.">
        <title>The Global Catalogue of Microorganisms (GCM) 10K type strain sequencing project: providing services to taxonomists for standard genome sequencing and annotation.</title>
        <authorList>
            <consortium name="The Broad Institute Genomics Platform"/>
            <consortium name="The Broad Institute Genome Sequencing Center for Infectious Disease"/>
            <person name="Wu L."/>
            <person name="Ma J."/>
        </authorList>
    </citation>
    <scope>NUCLEOTIDE SEQUENCE [LARGE SCALE GENOMIC DNA]</scope>
    <source>
        <strain evidence="3">CGMCC 1.12470</strain>
    </source>
</reference>
<keyword evidence="1" id="KW-0812">Transmembrane</keyword>
<comment type="caution">
    <text evidence="2">The sequence shown here is derived from an EMBL/GenBank/DDBJ whole genome shotgun (WGS) entry which is preliminary data.</text>
</comment>
<evidence type="ECO:0000256" key="1">
    <source>
        <dbReference type="SAM" id="Phobius"/>
    </source>
</evidence>
<name>A0ABW4ITV7_9ACTN</name>
<evidence type="ECO:0000313" key="2">
    <source>
        <dbReference type="EMBL" id="MFD1659365.1"/>
    </source>
</evidence>
<feature type="transmembrane region" description="Helical" evidence="1">
    <location>
        <begin position="43"/>
        <end position="61"/>
    </location>
</feature>